<accession>X0X3Q1</accession>
<evidence type="ECO:0000313" key="1">
    <source>
        <dbReference type="EMBL" id="GAG37645.1"/>
    </source>
</evidence>
<feature type="non-terminal residue" evidence="1">
    <location>
        <position position="1"/>
    </location>
</feature>
<organism evidence="1">
    <name type="scientific">marine sediment metagenome</name>
    <dbReference type="NCBI Taxonomy" id="412755"/>
    <lineage>
        <taxon>unclassified sequences</taxon>
        <taxon>metagenomes</taxon>
        <taxon>ecological metagenomes</taxon>
    </lineage>
</organism>
<comment type="caution">
    <text evidence="1">The sequence shown here is derived from an EMBL/GenBank/DDBJ whole genome shotgun (WGS) entry which is preliminary data.</text>
</comment>
<gene>
    <name evidence="1" type="ORF">S01H1_70956</name>
</gene>
<protein>
    <submittedName>
        <fullName evidence="1">Uncharacterized protein</fullName>
    </submittedName>
</protein>
<dbReference type="AlphaFoldDB" id="X0X3Q1"/>
<name>X0X3Q1_9ZZZZ</name>
<sequence>DSHRADEGDKGELRDGLNLILICFEAGGI</sequence>
<dbReference type="EMBL" id="BARS01047218">
    <property type="protein sequence ID" value="GAG37645.1"/>
    <property type="molecule type" value="Genomic_DNA"/>
</dbReference>
<reference evidence="1" key="1">
    <citation type="journal article" date="2014" name="Front. Microbiol.">
        <title>High frequency of phylogenetically diverse reductive dehalogenase-homologous genes in deep subseafloor sedimentary metagenomes.</title>
        <authorList>
            <person name="Kawai M."/>
            <person name="Futagami T."/>
            <person name="Toyoda A."/>
            <person name="Takaki Y."/>
            <person name="Nishi S."/>
            <person name="Hori S."/>
            <person name="Arai W."/>
            <person name="Tsubouchi T."/>
            <person name="Morono Y."/>
            <person name="Uchiyama I."/>
            <person name="Ito T."/>
            <person name="Fujiyama A."/>
            <person name="Inagaki F."/>
            <person name="Takami H."/>
        </authorList>
    </citation>
    <scope>NUCLEOTIDE SEQUENCE</scope>
    <source>
        <strain evidence="1">Expedition CK06-06</strain>
    </source>
</reference>
<proteinExistence type="predicted"/>